<dbReference type="Gene3D" id="3.10.105.10">
    <property type="entry name" value="Dipeptide-binding Protein, Domain 3"/>
    <property type="match status" value="1"/>
</dbReference>
<dbReference type="GO" id="GO:0042597">
    <property type="term" value="C:periplasmic space"/>
    <property type="evidence" value="ECO:0007669"/>
    <property type="project" value="UniProtKB-ARBA"/>
</dbReference>
<evidence type="ECO:0000256" key="3">
    <source>
        <dbReference type="ARBA" id="ARBA00022448"/>
    </source>
</evidence>
<comment type="caution">
    <text evidence="7">The sequence shown here is derived from an EMBL/GenBank/DDBJ whole genome shotgun (WGS) entry which is preliminary data.</text>
</comment>
<reference evidence="7 8" key="1">
    <citation type="journal article" date="2011" name="J. Bacteriol.">
        <title>Genome sequence of Haloplasma contractile, an unusual contractile bacterium from a deep-sea anoxic brine lake.</title>
        <authorList>
            <person name="Antunes A."/>
            <person name="Alam I."/>
            <person name="El Dorry H."/>
            <person name="Siam R."/>
            <person name="Robertson A."/>
            <person name="Bajic V.B."/>
            <person name="Stingl U."/>
        </authorList>
    </citation>
    <scope>NUCLEOTIDE SEQUENCE [LARGE SCALE GENOMIC DNA]</scope>
    <source>
        <strain evidence="7 8">SSD-17B</strain>
    </source>
</reference>
<dbReference type="PANTHER" id="PTHR30290:SF10">
    <property type="entry name" value="PERIPLASMIC OLIGOPEPTIDE-BINDING PROTEIN-RELATED"/>
    <property type="match status" value="1"/>
</dbReference>
<dbReference type="EMBL" id="AFNU02000001">
    <property type="protein sequence ID" value="ERJ13402.1"/>
    <property type="molecule type" value="Genomic_DNA"/>
</dbReference>
<dbReference type="InParanoid" id="U2DYT3"/>
<feature type="chain" id="PRO_5004625488" evidence="5">
    <location>
        <begin position="19"/>
        <end position="562"/>
    </location>
</feature>
<evidence type="ECO:0000313" key="7">
    <source>
        <dbReference type="EMBL" id="ERJ13402.1"/>
    </source>
</evidence>
<reference evidence="7 8" key="2">
    <citation type="journal article" date="2013" name="PLoS ONE">
        <title>INDIGO - INtegrated Data Warehouse of MIcrobial GenOmes with Examples from the Red Sea Extremophiles.</title>
        <authorList>
            <person name="Alam I."/>
            <person name="Antunes A."/>
            <person name="Kamau A.A."/>
            <person name="Ba Alawi W."/>
            <person name="Kalkatawi M."/>
            <person name="Stingl U."/>
            <person name="Bajic V.B."/>
        </authorList>
    </citation>
    <scope>NUCLEOTIDE SEQUENCE [LARGE SCALE GENOMIC DNA]</scope>
    <source>
        <strain evidence="7 8">SSD-17B</strain>
    </source>
</reference>
<dbReference type="InterPro" id="IPR000914">
    <property type="entry name" value="SBP_5_dom"/>
</dbReference>
<comment type="subcellular location">
    <subcellularLocation>
        <location evidence="1">Cell envelope</location>
    </subcellularLocation>
</comment>
<evidence type="ECO:0000256" key="1">
    <source>
        <dbReference type="ARBA" id="ARBA00004196"/>
    </source>
</evidence>
<dbReference type="GO" id="GO:0030313">
    <property type="term" value="C:cell envelope"/>
    <property type="evidence" value="ECO:0007669"/>
    <property type="project" value="UniProtKB-SubCell"/>
</dbReference>
<feature type="signal peptide" evidence="5">
    <location>
        <begin position="1"/>
        <end position="18"/>
    </location>
</feature>
<protein>
    <submittedName>
        <fullName evidence="7">Oligopeptide ABC transporter protein</fullName>
    </submittedName>
</protein>
<dbReference type="STRING" id="1033810.HLPCO_000053"/>
<dbReference type="PIRSF" id="PIRSF002741">
    <property type="entry name" value="MppA"/>
    <property type="match status" value="1"/>
</dbReference>
<sequence>MKKYLSLVLMLVTVVTLAACGNKEDNIPSFKDADLRLANSSIAEDLDFHTTSLASDFTILNNINEGLVRLKENDEVVEGVAKSWSVSEDQLVYTFTLRQDATWSNGDTVTADDFVYSWHRAVNPPEGITVKYASMYDMIKNGSAIRTGEETDVTKLGIEAVDEYTVKVTLEQPTPYFLPLMAFPAFYPAHQETIEEYGKDYGKKMDNLIYNGPFKVTYWNTDYGVYLEKNETYWDKDAVKIESVSYRAVEDPTTRLSLYDADELDRVGVTGEQYEDRMDVADVYIDPVQWYLIFNTEDENFSNKNLRLAFKYGIDKAELVQALKPYVPADEFVPRGYSVMEVEGEYVDFRDFVTANADATEVNYDESTNGIFDAKVAQDYLDLALNELGEDSITVKFKAFDSDGWKPLFENIRNQLSRLEGLTVELDKKPAAGVYDSYDGRTYEFGFYGWGPDYPDPMSFLELYHSEDSHNVLKKEETDVLNAEFDALIEAARGDNPETSLLDDPVARWEALVQAEALLLEEAYVVPLAQRAGGTLQQGRVSGVIKHNFGPDYSWKWVEVTD</sequence>
<dbReference type="Gene3D" id="3.40.190.10">
    <property type="entry name" value="Periplasmic binding protein-like II"/>
    <property type="match status" value="1"/>
</dbReference>
<dbReference type="InterPro" id="IPR039424">
    <property type="entry name" value="SBP_5"/>
</dbReference>
<dbReference type="PROSITE" id="PS51257">
    <property type="entry name" value="PROKAR_LIPOPROTEIN"/>
    <property type="match status" value="1"/>
</dbReference>
<evidence type="ECO:0000256" key="2">
    <source>
        <dbReference type="ARBA" id="ARBA00005695"/>
    </source>
</evidence>
<dbReference type="CDD" id="cd08504">
    <property type="entry name" value="PBP2_OppA"/>
    <property type="match status" value="1"/>
</dbReference>
<dbReference type="eggNOG" id="COG4166">
    <property type="taxonomic scope" value="Bacteria"/>
</dbReference>
<dbReference type="AlphaFoldDB" id="U2DYT3"/>
<evidence type="ECO:0000256" key="4">
    <source>
        <dbReference type="ARBA" id="ARBA00022729"/>
    </source>
</evidence>
<dbReference type="OrthoDB" id="9801912at2"/>
<dbReference type="PANTHER" id="PTHR30290">
    <property type="entry name" value="PERIPLASMIC BINDING COMPONENT OF ABC TRANSPORTER"/>
    <property type="match status" value="1"/>
</dbReference>
<dbReference type="GO" id="GO:0015833">
    <property type="term" value="P:peptide transport"/>
    <property type="evidence" value="ECO:0007669"/>
    <property type="project" value="TreeGrafter"/>
</dbReference>
<gene>
    <name evidence="7" type="ORF">HLPCO_000053</name>
</gene>
<dbReference type="SUPFAM" id="SSF53850">
    <property type="entry name" value="Periplasmic binding protein-like II"/>
    <property type="match status" value="1"/>
</dbReference>
<accession>U2DYT3</accession>
<name>U2DYT3_9MOLU</name>
<dbReference type="Proteomes" id="UP000005707">
    <property type="component" value="Unassembled WGS sequence"/>
</dbReference>
<keyword evidence="4 5" id="KW-0732">Signal</keyword>
<evidence type="ECO:0000256" key="5">
    <source>
        <dbReference type="SAM" id="SignalP"/>
    </source>
</evidence>
<dbReference type="GO" id="GO:1904680">
    <property type="term" value="F:peptide transmembrane transporter activity"/>
    <property type="evidence" value="ECO:0007669"/>
    <property type="project" value="TreeGrafter"/>
</dbReference>
<dbReference type="Gene3D" id="3.90.76.10">
    <property type="entry name" value="Dipeptide-binding Protein, Domain 1"/>
    <property type="match status" value="1"/>
</dbReference>
<keyword evidence="3" id="KW-0813">Transport</keyword>
<keyword evidence="8" id="KW-1185">Reference proteome</keyword>
<dbReference type="GO" id="GO:0043190">
    <property type="term" value="C:ATP-binding cassette (ABC) transporter complex"/>
    <property type="evidence" value="ECO:0007669"/>
    <property type="project" value="InterPro"/>
</dbReference>
<proteinExistence type="inferred from homology"/>
<dbReference type="Pfam" id="PF00496">
    <property type="entry name" value="SBP_bac_5"/>
    <property type="match status" value="1"/>
</dbReference>
<evidence type="ECO:0000313" key="8">
    <source>
        <dbReference type="Proteomes" id="UP000005707"/>
    </source>
</evidence>
<comment type="similarity">
    <text evidence="2">Belongs to the bacterial solute-binding protein 5 family.</text>
</comment>
<organism evidence="7 8">
    <name type="scientific">Haloplasma contractile SSD-17B</name>
    <dbReference type="NCBI Taxonomy" id="1033810"/>
    <lineage>
        <taxon>Bacteria</taxon>
        <taxon>Bacillati</taxon>
        <taxon>Mycoplasmatota</taxon>
        <taxon>Mollicutes</taxon>
        <taxon>Haloplasmatales</taxon>
        <taxon>Haloplasmataceae</taxon>
        <taxon>Haloplasma</taxon>
    </lineage>
</organism>
<dbReference type="InterPro" id="IPR030678">
    <property type="entry name" value="Peptide/Ni-bd"/>
</dbReference>
<dbReference type="FunFam" id="3.90.76.10:FF:000001">
    <property type="entry name" value="Oligopeptide ABC transporter substrate-binding protein"/>
    <property type="match status" value="1"/>
</dbReference>
<feature type="domain" description="Solute-binding protein family 5" evidence="6">
    <location>
        <begin position="75"/>
        <end position="467"/>
    </location>
</feature>
<evidence type="ECO:0000259" key="6">
    <source>
        <dbReference type="Pfam" id="PF00496"/>
    </source>
</evidence>
<dbReference type="RefSeq" id="WP_008826491.1">
    <property type="nucleotide sequence ID" value="NZ_AFNU02000001.1"/>
</dbReference>